<sequence>MIDEVHIFIPLQYAKDWRSKCIVDKQMDVNTMTGHTGNLKIWQGIVGVIIRGSLAKYLYGENCTRLTRETLKAAVLKLETATGIDLNNGIVTRLAVGGSFIVKTAPCNYLRLFCDMPIFKRDATSGMSGIEDVCYFTKSGSYQFDAYDKARERKDKLPELYQGCNVLRMEYRIVKRVGIKAKFNHDLTPHDLYGEGVYRKLAVLFGEFYRTIPKTGRRVFVNITKSITPASWVELMAEQWRQANPEQCEAVLQDAKARGKLTDKNLERIRAADRRRSKDYSISDKNALTEELDALVKMLVESGA</sequence>
<dbReference type="AlphaFoldDB" id="A0A388TG91"/>
<evidence type="ECO:0000259" key="1">
    <source>
        <dbReference type="Pfam" id="PF05144"/>
    </source>
</evidence>
<feature type="domain" description="Replication-associated protein G2P N-terminal" evidence="1">
    <location>
        <begin position="13"/>
        <end position="182"/>
    </location>
</feature>
<reference evidence="2 3" key="1">
    <citation type="journal article" date="2019" name="ISME J.">
        <title>Genome analyses of uncultured TG2/ZB3 bacteria in 'Margulisbacteria' specifically attached to ectosymbiotic spirochetes of protists in the termite gut.</title>
        <authorList>
            <person name="Utami Y.D."/>
            <person name="Kuwahara H."/>
            <person name="Igai K."/>
            <person name="Murakami T."/>
            <person name="Sugaya K."/>
            <person name="Morikawa T."/>
            <person name="Nagura Y."/>
            <person name="Yuki M."/>
            <person name="Deevong P."/>
            <person name="Inoue T."/>
            <person name="Kihara K."/>
            <person name="Lo N."/>
            <person name="Yamada A."/>
            <person name="Ohkuma M."/>
            <person name="Hongoh Y."/>
        </authorList>
    </citation>
    <scope>NUCLEOTIDE SEQUENCE [LARGE SCALE GENOMIC DNA]</scope>
    <source>
        <strain evidence="2">NkOx7-02</strain>
    </source>
</reference>
<dbReference type="InterPro" id="IPR022686">
    <property type="entry name" value="G2P_N"/>
</dbReference>
<accession>A0A388TG91</accession>
<comment type="caution">
    <text evidence="2">The sequence shown here is derived from an EMBL/GenBank/DDBJ whole genome shotgun (WGS) entry which is preliminary data.</text>
</comment>
<dbReference type="GO" id="GO:0006260">
    <property type="term" value="P:DNA replication"/>
    <property type="evidence" value="ECO:0007669"/>
    <property type="project" value="InterPro"/>
</dbReference>
<name>A0A388TG91_9BACT</name>
<organism evidence="2 3">
    <name type="scientific">Candidatus Termititenax persephonae</name>
    <dbReference type="NCBI Taxonomy" id="2218525"/>
    <lineage>
        <taxon>Bacteria</taxon>
        <taxon>Bacillati</taxon>
        <taxon>Candidatus Margulisiibacteriota</taxon>
        <taxon>Candidatus Termititenacia</taxon>
        <taxon>Candidatus Termititenacales</taxon>
        <taxon>Candidatus Termititenacaceae</taxon>
        <taxon>Candidatus Termititenax</taxon>
    </lineage>
</organism>
<dbReference type="Pfam" id="PF05144">
    <property type="entry name" value="Phage_CRI"/>
    <property type="match status" value="1"/>
</dbReference>
<evidence type="ECO:0000313" key="3">
    <source>
        <dbReference type="Proteomes" id="UP000275925"/>
    </source>
</evidence>
<proteinExistence type="predicted"/>
<dbReference type="Proteomes" id="UP000275925">
    <property type="component" value="Unassembled WGS sequence"/>
</dbReference>
<gene>
    <name evidence="2" type="ORF">NO2_0704</name>
</gene>
<protein>
    <recommendedName>
        <fullName evidence="1">Replication-associated protein G2P N-terminal domain-containing protein</fullName>
    </recommendedName>
</protein>
<evidence type="ECO:0000313" key="2">
    <source>
        <dbReference type="EMBL" id="GBR76096.1"/>
    </source>
</evidence>
<keyword evidence="3" id="KW-1185">Reference proteome</keyword>
<dbReference type="EMBL" id="BGZO01000015">
    <property type="protein sequence ID" value="GBR76096.1"/>
    <property type="molecule type" value="Genomic_DNA"/>
</dbReference>